<organism evidence="2 3">
    <name type="scientific">Vanilla planifolia</name>
    <name type="common">Vanilla</name>
    <dbReference type="NCBI Taxonomy" id="51239"/>
    <lineage>
        <taxon>Eukaryota</taxon>
        <taxon>Viridiplantae</taxon>
        <taxon>Streptophyta</taxon>
        <taxon>Embryophyta</taxon>
        <taxon>Tracheophyta</taxon>
        <taxon>Spermatophyta</taxon>
        <taxon>Magnoliopsida</taxon>
        <taxon>Liliopsida</taxon>
        <taxon>Asparagales</taxon>
        <taxon>Orchidaceae</taxon>
        <taxon>Vanilloideae</taxon>
        <taxon>Vanilleae</taxon>
        <taxon>Vanilla</taxon>
    </lineage>
</organism>
<feature type="region of interest" description="Disordered" evidence="1">
    <location>
        <begin position="1"/>
        <end position="53"/>
    </location>
</feature>
<dbReference type="OrthoDB" id="340681at2759"/>
<reference evidence="2 3" key="1">
    <citation type="journal article" date="2020" name="Nat. Food">
        <title>A phased Vanilla planifolia genome enables genetic improvement of flavour and production.</title>
        <authorList>
            <person name="Hasing T."/>
            <person name="Tang H."/>
            <person name="Brym M."/>
            <person name="Khazi F."/>
            <person name="Huang T."/>
            <person name="Chambers A.H."/>
        </authorList>
    </citation>
    <scope>NUCLEOTIDE SEQUENCE [LARGE SCALE GENOMIC DNA]</scope>
    <source>
        <tissue evidence="2">Leaf</tissue>
    </source>
</reference>
<name>A0A835QSV7_VANPL</name>
<dbReference type="AlphaFoldDB" id="A0A835QSV7"/>
<evidence type="ECO:0000313" key="3">
    <source>
        <dbReference type="Proteomes" id="UP000639772"/>
    </source>
</evidence>
<comment type="caution">
    <text evidence="2">The sequence shown here is derived from an EMBL/GenBank/DDBJ whole genome shotgun (WGS) entry which is preliminary data.</text>
</comment>
<gene>
    <name evidence="2" type="ORF">HPP92_015411</name>
</gene>
<evidence type="ECO:0000256" key="1">
    <source>
        <dbReference type="SAM" id="MobiDB-lite"/>
    </source>
</evidence>
<sequence>MAAGDDLFDISVARPKPSRFQPSIKGRGKVKLEPTPSVPLAPASAPLESESPSHAVKAEPLANLPTSNSAFFNGVDGDETETSSITMDVEEEDVVVKEFDVYINQSLDAHTKLYDMQYLLRPSWRPYEMDERCNEVRIKPKLSKFEIELSLNFDSDENYNKQVDDWLMITKQILSSSTSSLVNESAVGVIRGNQFHVNPLHAVVQFWPSMAHIDGQMGKHGDRQFEANSEPIEKKFGKSLSVSSNKGQDRQEDGNKVIEQIDSDEPWVSLDYHASDSPTSCIYKERTLSQEKNCLSFAMNSSDYLYSYGLATSGYIKKTKGPSRRFLLTKPLEERLKQWLSEGSQVNRFNALLHLAPTESEEYVLEVLQHHAYLVQGLWVAKSSMLYDGITAIFRDYILLQFNKNRSVSDSKLKVVKPDDVRKGLLKPLAIERPLFKDWKFKEDPDTSFIKHYPAIVREQQNAWLIREKEITESLPAGGRFVPGMLKNSANLRLSSKVSGFAEPGLHGGRSALESTGYGKTLAKGQEVLANAVVELLRLHKVLSLNSIIQGLQGKTNAALPEVESVTDQIAIKIHDVYVLKSLGKPALDQFRNVVIEYFIGKGRNTKVKKQEIKVAAQYRLQRDVSDADYGQVMNELCMSTGGSWVLKGGALK</sequence>
<dbReference type="InterPro" id="IPR006886">
    <property type="entry name" value="RNA_pol_III_Rpc5"/>
</dbReference>
<proteinExistence type="predicted"/>
<dbReference type="PANTHER" id="PTHR12069">
    <property type="entry name" value="DNA-DIRECTED RNA POLYMERASES III 80 KDA POLYPEPTIDE RNA POLYMERASE III SUBUNIT 5"/>
    <property type="match status" value="1"/>
</dbReference>
<dbReference type="Pfam" id="PF04801">
    <property type="entry name" value="RPC5"/>
    <property type="match status" value="1"/>
</dbReference>
<dbReference type="GO" id="GO:0042797">
    <property type="term" value="P:tRNA transcription by RNA polymerase III"/>
    <property type="evidence" value="ECO:0007669"/>
    <property type="project" value="TreeGrafter"/>
</dbReference>
<protein>
    <recommendedName>
        <fullName evidence="4">DNA-directed RNA polymerase III subunit RPC5</fullName>
    </recommendedName>
</protein>
<dbReference type="GO" id="GO:0005666">
    <property type="term" value="C:RNA polymerase III complex"/>
    <property type="evidence" value="ECO:0007669"/>
    <property type="project" value="TreeGrafter"/>
</dbReference>
<dbReference type="Proteomes" id="UP000639772">
    <property type="component" value="Chromosome 7"/>
</dbReference>
<evidence type="ECO:0008006" key="4">
    <source>
        <dbReference type="Google" id="ProtNLM"/>
    </source>
</evidence>
<accession>A0A835QSV7</accession>
<dbReference type="PANTHER" id="PTHR12069:SF0">
    <property type="entry name" value="DNA-DIRECTED RNA POLYMERASE III SUBUNIT RPC5"/>
    <property type="match status" value="1"/>
</dbReference>
<feature type="compositionally biased region" description="Low complexity" evidence="1">
    <location>
        <begin position="38"/>
        <end position="53"/>
    </location>
</feature>
<dbReference type="EMBL" id="JADCNM010000007">
    <property type="protein sequence ID" value="KAG0475725.1"/>
    <property type="molecule type" value="Genomic_DNA"/>
</dbReference>
<evidence type="ECO:0000313" key="2">
    <source>
        <dbReference type="EMBL" id="KAG0475725.1"/>
    </source>
</evidence>